<keyword evidence="6" id="KW-1185">Reference proteome</keyword>
<dbReference type="Proteomes" id="UP000292307">
    <property type="component" value="Chromosome"/>
</dbReference>
<reference evidence="5 6" key="2">
    <citation type="submission" date="2019-02" db="EMBL/GenBank/DDBJ databases">
        <title>Draft Genome Sequences of Six Type Strains of the Genus Massilia.</title>
        <authorList>
            <person name="Miess H."/>
            <person name="Frediansyhah A."/>
            <person name="Gross H."/>
        </authorList>
    </citation>
    <scope>NUCLEOTIDE SEQUENCE [LARGE SCALE GENOMIC DNA]</scope>
    <source>
        <strain evidence="5 6">DSM 17472</strain>
    </source>
</reference>
<organism evidence="4 7">
    <name type="scientific">Pseudoduganella albidiflava</name>
    <dbReference type="NCBI Taxonomy" id="321983"/>
    <lineage>
        <taxon>Bacteria</taxon>
        <taxon>Pseudomonadati</taxon>
        <taxon>Pseudomonadota</taxon>
        <taxon>Betaproteobacteria</taxon>
        <taxon>Burkholderiales</taxon>
        <taxon>Oxalobacteraceae</taxon>
        <taxon>Telluria group</taxon>
        <taxon>Pseudoduganella</taxon>
    </lineage>
</organism>
<proteinExistence type="inferred from homology"/>
<sequence length="343" mass="37142">MKRHTFAAQALGLGHVRNLAACAAFVLPAGFAAAQDDAGEPVTLAIVGDVMLADGPGKSIARGRDPLAPFGKILAEADIRVANLECVIAARGIAEDKPFTFLAHPRTMAVVKRHFDAVSVANNHSGDFGAAAFAEMLDRLGKAKVGAFGGGRDLAEAHAPLIVERKGLRIALLGYNEFFPRSFEADADKPGIAWSEDEQVRRDIIQAREVHGADVVIPFMHWGIEHEPLADARQRALARLMIDAGADAVIGGHPHVTQDVESYRGKPIVYSLGNFVFDSFTDVDNNTGWLLRLELDRHGVRSWNTVIARMDGQGTPHPRPDLPAQCWDRETAEARACMAQVPR</sequence>
<dbReference type="CDD" id="cd07381">
    <property type="entry name" value="MPP_CapA"/>
    <property type="match status" value="1"/>
</dbReference>
<dbReference type="Gene3D" id="3.60.21.10">
    <property type="match status" value="1"/>
</dbReference>
<evidence type="ECO:0000256" key="2">
    <source>
        <dbReference type="SAM" id="SignalP"/>
    </source>
</evidence>
<dbReference type="Pfam" id="PF09587">
    <property type="entry name" value="PGA_cap"/>
    <property type="match status" value="1"/>
</dbReference>
<dbReference type="SMART" id="SM00854">
    <property type="entry name" value="PGA_cap"/>
    <property type="match status" value="1"/>
</dbReference>
<comment type="similarity">
    <text evidence="1">Belongs to the CapA family.</text>
</comment>
<dbReference type="EMBL" id="BMWV01000007">
    <property type="protein sequence ID" value="GGY48881.1"/>
    <property type="molecule type" value="Genomic_DNA"/>
</dbReference>
<evidence type="ECO:0000259" key="3">
    <source>
        <dbReference type="SMART" id="SM00854"/>
    </source>
</evidence>
<keyword evidence="2" id="KW-0732">Signal</keyword>
<evidence type="ECO:0000313" key="4">
    <source>
        <dbReference type="EMBL" id="GGY48881.1"/>
    </source>
</evidence>
<feature type="domain" description="Capsule synthesis protein CapA" evidence="3">
    <location>
        <begin position="43"/>
        <end position="279"/>
    </location>
</feature>
<accession>A0A411WWW1</accession>
<dbReference type="SUPFAM" id="SSF56300">
    <property type="entry name" value="Metallo-dependent phosphatases"/>
    <property type="match status" value="1"/>
</dbReference>
<dbReference type="RefSeq" id="WP_131145318.1">
    <property type="nucleotide sequence ID" value="NZ_BMWV01000007.1"/>
</dbReference>
<protein>
    <submittedName>
        <fullName evidence="5">CapA family protein</fullName>
    </submittedName>
</protein>
<dbReference type="EMBL" id="CP036401">
    <property type="protein sequence ID" value="QBI01196.1"/>
    <property type="molecule type" value="Genomic_DNA"/>
</dbReference>
<dbReference type="AlphaFoldDB" id="A0A411WWW1"/>
<dbReference type="PANTHER" id="PTHR33393:SF13">
    <property type="entry name" value="PGA BIOSYNTHESIS PROTEIN CAPA"/>
    <property type="match status" value="1"/>
</dbReference>
<dbReference type="OrthoDB" id="5405713at2"/>
<evidence type="ECO:0000313" key="6">
    <source>
        <dbReference type="Proteomes" id="UP000292307"/>
    </source>
</evidence>
<feature type="signal peptide" evidence="2">
    <location>
        <begin position="1"/>
        <end position="34"/>
    </location>
</feature>
<dbReference type="InterPro" id="IPR019079">
    <property type="entry name" value="Capsule_synth_CapA"/>
</dbReference>
<dbReference type="InterPro" id="IPR029052">
    <property type="entry name" value="Metallo-depent_PP-like"/>
</dbReference>
<feature type="chain" id="PRO_5044601675" evidence="2">
    <location>
        <begin position="35"/>
        <end position="343"/>
    </location>
</feature>
<reference evidence="4" key="3">
    <citation type="submission" date="2022-12" db="EMBL/GenBank/DDBJ databases">
        <authorList>
            <person name="Sun Q."/>
            <person name="Kim S."/>
        </authorList>
    </citation>
    <scope>NUCLEOTIDE SEQUENCE</scope>
    <source>
        <strain evidence="4">KCTC 12343</strain>
    </source>
</reference>
<dbReference type="InterPro" id="IPR052169">
    <property type="entry name" value="CW_Biosynth-Accessory"/>
</dbReference>
<evidence type="ECO:0000313" key="5">
    <source>
        <dbReference type="EMBL" id="QBI01196.1"/>
    </source>
</evidence>
<evidence type="ECO:0000256" key="1">
    <source>
        <dbReference type="ARBA" id="ARBA00005662"/>
    </source>
</evidence>
<gene>
    <name evidence="5" type="ORF">EYF70_10345</name>
    <name evidence="4" type="ORF">GCM10007387_33940</name>
</gene>
<reference evidence="4" key="1">
    <citation type="journal article" date="2014" name="Int. J. Syst. Evol. Microbiol.">
        <title>Complete genome sequence of Corynebacterium casei LMG S-19264T (=DSM 44701T), isolated from a smear-ripened cheese.</title>
        <authorList>
            <consortium name="US DOE Joint Genome Institute (JGI-PGF)"/>
            <person name="Walter F."/>
            <person name="Albersmeier A."/>
            <person name="Kalinowski J."/>
            <person name="Ruckert C."/>
        </authorList>
    </citation>
    <scope>NUCLEOTIDE SEQUENCE</scope>
    <source>
        <strain evidence="4">KCTC 12343</strain>
    </source>
</reference>
<name>A0A411WWW1_9BURK</name>
<dbReference type="PANTHER" id="PTHR33393">
    <property type="entry name" value="POLYGLUTAMINE SYNTHESIS ACCESSORY PROTEIN RV0574C-RELATED"/>
    <property type="match status" value="1"/>
</dbReference>
<evidence type="ECO:0000313" key="7">
    <source>
        <dbReference type="Proteomes" id="UP000628442"/>
    </source>
</evidence>
<dbReference type="Proteomes" id="UP000628442">
    <property type="component" value="Unassembled WGS sequence"/>
</dbReference>